<dbReference type="PROSITE" id="PS01313">
    <property type="entry name" value="LIPB"/>
    <property type="match status" value="1"/>
</dbReference>
<comment type="similarity">
    <text evidence="5 6">Belongs to the LipB family.</text>
</comment>
<evidence type="ECO:0000313" key="12">
    <source>
        <dbReference type="Proteomes" id="UP000547674"/>
    </source>
</evidence>
<dbReference type="InterPro" id="IPR045864">
    <property type="entry name" value="aa-tRNA-synth_II/BPL/LPL"/>
</dbReference>
<proteinExistence type="inferred from homology"/>
<dbReference type="HAMAP" id="MF_00013">
    <property type="entry name" value="LipB"/>
    <property type="match status" value="1"/>
</dbReference>
<evidence type="ECO:0000259" key="10">
    <source>
        <dbReference type="PROSITE" id="PS51733"/>
    </source>
</evidence>
<evidence type="ECO:0000256" key="5">
    <source>
        <dbReference type="HAMAP-Rule" id="MF_00013"/>
    </source>
</evidence>
<feature type="active site" description="Acyl-thioester intermediate" evidence="5 7">
    <location>
        <position position="187"/>
    </location>
</feature>
<dbReference type="PIRSF" id="PIRSF016262">
    <property type="entry name" value="LPLase"/>
    <property type="match status" value="1"/>
</dbReference>
<keyword evidence="3 5" id="KW-0012">Acyltransferase</keyword>
<evidence type="ECO:0000313" key="11">
    <source>
        <dbReference type="EMBL" id="NNF07318.1"/>
    </source>
</evidence>
<dbReference type="EMBL" id="JABDJR010000449">
    <property type="protein sequence ID" value="NNF07318.1"/>
    <property type="molecule type" value="Genomic_DNA"/>
</dbReference>
<comment type="catalytic activity">
    <reaction evidence="5 6">
        <text>octanoyl-[ACP] + L-lysyl-[protein] = N(6)-octanoyl-L-lysyl-[protein] + holo-[ACP] + H(+)</text>
        <dbReference type="Rhea" id="RHEA:17665"/>
        <dbReference type="Rhea" id="RHEA-COMP:9636"/>
        <dbReference type="Rhea" id="RHEA-COMP:9685"/>
        <dbReference type="Rhea" id="RHEA-COMP:9752"/>
        <dbReference type="Rhea" id="RHEA-COMP:9928"/>
        <dbReference type="ChEBI" id="CHEBI:15378"/>
        <dbReference type="ChEBI" id="CHEBI:29969"/>
        <dbReference type="ChEBI" id="CHEBI:64479"/>
        <dbReference type="ChEBI" id="CHEBI:78463"/>
        <dbReference type="ChEBI" id="CHEBI:78809"/>
        <dbReference type="EC" id="2.3.1.181"/>
    </reaction>
</comment>
<sequence>MAIETDLSSIKTERRSLNTSFLGRVSYQDGLDLQDRLARDLKDGGQDEHLLLLEHPPVLTLGRNASESNIVASANVLSAEGIEVHTCGRGGDVTYHGPGQLVGYPIMCLAPDQKDVGKYVRGLEEALIRTLAEFGIESGRIQGLTGVWVGNEKVAAIGVRISRWVTSHGFALNVHTNLDHFNTIIPCGIQNKGVTSMAKLLGSSPSLEKVGERFAPHFAEIFDRDLRWKETECHG</sequence>
<keyword evidence="2 5" id="KW-0808">Transferase</keyword>
<evidence type="ECO:0000256" key="6">
    <source>
        <dbReference type="PIRNR" id="PIRNR016262"/>
    </source>
</evidence>
<evidence type="ECO:0000256" key="9">
    <source>
        <dbReference type="PIRSR" id="PIRSR016262-3"/>
    </source>
</evidence>
<dbReference type="SUPFAM" id="SSF55681">
    <property type="entry name" value="Class II aaRS and biotin synthetases"/>
    <property type="match status" value="1"/>
</dbReference>
<feature type="binding site" evidence="5 8">
    <location>
        <begin position="89"/>
        <end position="96"/>
    </location>
    <ligand>
        <name>substrate</name>
    </ligand>
</feature>
<dbReference type="NCBIfam" id="TIGR00214">
    <property type="entry name" value="lipB"/>
    <property type="match status" value="1"/>
</dbReference>
<dbReference type="InterPro" id="IPR020605">
    <property type="entry name" value="Octanoyltransferase_CS"/>
</dbReference>
<reference evidence="11 12" key="1">
    <citation type="submission" date="2020-03" db="EMBL/GenBank/DDBJ databases">
        <title>Metabolic flexibility allows generalist bacteria to become dominant in a frequently disturbed ecosystem.</title>
        <authorList>
            <person name="Chen Y.-J."/>
            <person name="Leung P.M."/>
            <person name="Bay S.K."/>
            <person name="Hugenholtz P."/>
            <person name="Kessler A.J."/>
            <person name="Shelley G."/>
            <person name="Waite D.W."/>
            <person name="Cook P.L."/>
            <person name="Greening C."/>
        </authorList>
    </citation>
    <scope>NUCLEOTIDE SEQUENCE [LARGE SCALE GENOMIC DNA]</scope>
    <source>
        <strain evidence="11">SS_bin_28</strain>
    </source>
</reference>
<dbReference type="UniPathway" id="UPA00538">
    <property type="reaction ID" value="UER00592"/>
</dbReference>
<dbReference type="Pfam" id="PF21948">
    <property type="entry name" value="LplA-B_cat"/>
    <property type="match status" value="1"/>
</dbReference>
<evidence type="ECO:0000256" key="8">
    <source>
        <dbReference type="PIRSR" id="PIRSR016262-2"/>
    </source>
</evidence>
<dbReference type="PROSITE" id="PS51733">
    <property type="entry name" value="BPL_LPL_CATALYTIC"/>
    <property type="match status" value="1"/>
</dbReference>
<evidence type="ECO:0000256" key="1">
    <source>
        <dbReference type="ARBA" id="ARBA00004821"/>
    </source>
</evidence>
<keyword evidence="5" id="KW-0963">Cytoplasm</keyword>
<dbReference type="InterPro" id="IPR000544">
    <property type="entry name" value="Octanoyltransferase"/>
</dbReference>
<comment type="pathway">
    <text evidence="1 5 6">Protein modification; protein lipoylation via endogenous pathway; protein N(6)-(lipoyl)lysine from octanoyl-[acyl-carrier-protein]: step 1/2.</text>
</comment>
<evidence type="ECO:0000256" key="4">
    <source>
        <dbReference type="ARBA" id="ARBA00024732"/>
    </source>
</evidence>
<dbReference type="Proteomes" id="UP000547674">
    <property type="component" value="Unassembled WGS sequence"/>
</dbReference>
<feature type="domain" description="BPL/LPL catalytic" evidence="10">
    <location>
        <begin position="44"/>
        <end position="226"/>
    </location>
</feature>
<comment type="function">
    <text evidence="4 5 6">Catalyzes the transfer of endogenously produced octanoic acid from octanoyl-acyl-carrier-protein onto the lipoyl domains of lipoate-dependent enzymes. Lipoyl-ACP can also act as a substrate although octanoyl-ACP is likely to be the physiological substrate.</text>
</comment>
<comment type="subcellular location">
    <subcellularLocation>
        <location evidence="5">Cytoplasm</location>
    </subcellularLocation>
</comment>
<dbReference type="NCBIfam" id="NF010925">
    <property type="entry name" value="PRK14345.1"/>
    <property type="match status" value="1"/>
</dbReference>
<feature type="site" description="Lowers pKa of active site Cys" evidence="5 9">
    <location>
        <position position="153"/>
    </location>
</feature>
<dbReference type="GO" id="GO:0033819">
    <property type="term" value="F:lipoyl(octanoyl) transferase activity"/>
    <property type="evidence" value="ECO:0007669"/>
    <property type="project" value="UniProtKB-EC"/>
</dbReference>
<organism evidence="11 12">
    <name type="scientific">Eiseniibacteriota bacterium</name>
    <dbReference type="NCBI Taxonomy" id="2212470"/>
    <lineage>
        <taxon>Bacteria</taxon>
        <taxon>Candidatus Eiseniibacteriota</taxon>
    </lineage>
</organism>
<comment type="caution">
    <text evidence="11">The sequence shown here is derived from an EMBL/GenBank/DDBJ whole genome shotgun (WGS) entry which is preliminary data.</text>
</comment>
<name>A0A7Y2EFR6_UNCEI</name>
<comment type="miscellaneous">
    <text evidence="5">In the reaction, the free carboxyl group of octanoic acid is attached via an amide linkage to the epsilon-amino group of a specific lysine residue of lipoyl domains of lipoate-dependent enzymes.</text>
</comment>
<dbReference type="Gene3D" id="3.30.930.10">
    <property type="entry name" value="Bira Bifunctional Protein, Domain 2"/>
    <property type="match status" value="1"/>
</dbReference>
<gene>
    <name evidence="5 11" type="primary">lipB</name>
    <name evidence="11" type="ORF">HKN21_11205</name>
</gene>
<dbReference type="EC" id="2.3.1.181" evidence="5 6"/>
<feature type="binding site" evidence="5 8">
    <location>
        <begin position="156"/>
        <end position="158"/>
    </location>
    <ligand>
        <name>substrate</name>
    </ligand>
</feature>
<dbReference type="GO" id="GO:0005737">
    <property type="term" value="C:cytoplasm"/>
    <property type="evidence" value="ECO:0007669"/>
    <property type="project" value="UniProtKB-SubCell"/>
</dbReference>
<dbReference type="AlphaFoldDB" id="A0A7Y2EFR6"/>
<dbReference type="PANTHER" id="PTHR10993">
    <property type="entry name" value="OCTANOYLTRANSFERASE"/>
    <property type="match status" value="1"/>
</dbReference>
<dbReference type="GO" id="GO:0009249">
    <property type="term" value="P:protein lipoylation"/>
    <property type="evidence" value="ECO:0007669"/>
    <property type="project" value="InterPro"/>
</dbReference>
<feature type="binding site" evidence="5 8">
    <location>
        <begin position="169"/>
        <end position="171"/>
    </location>
    <ligand>
        <name>substrate</name>
    </ligand>
</feature>
<protein>
    <recommendedName>
        <fullName evidence="5 6">Octanoyltransferase</fullName>
        <ecNumber evidence="5 6">2.3.1.181</ecNumber>
    </recommendedName>
    <alternativeName>
        <fullName evidence="5">Lipoate-protein ligase B</fullName>
    </alternativeName>
    <alternativeName>
        <fullName evidence="5">Lipoyl/octanoyl transferase</fullName>
    </alternativeName>
    <alternativeName>
        <fullName evidence="5">Octanoyl-[acyl-carrier-protein]-protein N-octanoyltransferase</fullName>
    </alternativeName>
</protein>
<evidence type="ECO:0000256" key="7">
    <source>
        <dbReference type="PIRSR" id="PIRSR016262-1"/>
    </source>
</evidence>
<evidence type="ECO:0000256" key="2">
    <source>
        <dbReference type="ARBA" id="ARBA00022679"/>
    </source>
</evidence>
<evidence type="ECO:0000256" key="3">
    <source>
        <dbReference type="ARBA" id="ARBA00023315"/>
    </source>
</evidence>
<dbReference type="InterPro" id="IPR004143">
    <property type="entry name" value="BPL_LPL_catalytic"/>
</dbReference>
<dbReference type="CDD" id="cd16444">
    <property type="entry name" value="LipB"/>
    <property type="match status" value="1"/>
</dbReference>
<accession>A0A7Y2EFR6</accession>
<dbReference type="PANTHER" id="PTHR10993:SF7">
    <property type="entry name" value="LIPOYLTRANSFERASE 2, MITOCHONDRIAL-RELATED"/>
    <property type="match status" value="1"/>
</dbReference>